<gene>
    <name evidence="2" type="ORF">P73_1306</name>
</gene>
<sequence length="259" mass="27606">MTVLLLALALALLALPLLWGPLPRTGRIAMSGFDGKGVLAGFVVTFAVAALTSPLLGFGFLVAVLIHETGSALACRIAGQEIARIRLVPLPRLARPRSDRGFDHALEESFVALYAPALALVPMTLAFGLFAVLAPVLPMTANLLRATAIMIGAFNFVMLLPFRPLCGGRVTEAVSDAFWPRLGLAAKLFMTAAFAIAALRDHSLAMGMLAAAGLQSLFHRRRPAQDRLSANEALLVMASYAFVLTTHFLGGYWLIKGLI</sequence>
<organism evidence="2 3">
    <name type="scientific">Celeribacter indicus</name>
    <dbReference type="NCBI Taxonomy" id="1208324"/>
    <lineage>
        <taxon>Bacteria</taxon>
        <taxon>Pseudomonadati</taxon>
        <taxon>Pseudomonadota</taxon>
        <taxon>Alphaproteobacteria</taxon>
        <taxon>Rhodobacterales</taxon>
        <taxon>Roseobacteraceae</taxon>
        <taxon>Celeribacter</taxon>
    </lineage>
</organism>
<keyword evidence="3" id="KW-1185">Reference proteome</keyword>
<reference evidence="2 3" key="1">
    <citation type="journal article" date="2014" name="Int. J. Syst. Evol. Microbiol.">
        <title>Celeribacter indicus sp. nov., a polycyclic aromatic hydrocarbon-degrading bacterium from deep-sea sediment and reclassification of Huaishuia halophila as Celeribacter halophilus comb. nov.</title>
        <authorList>
            <person name="Lai Q."/>
            <person name="Cao J."/>
            <person name="Yuan J."/>
            <person name="Li F."/>
            <person name="Shao Z."/>
        </authorList>
    </citation>
    <scope>NUCLEOTIDE SEQUENCE [LARGE SCALE GENOMIC DNA]</scope>
    <source>
        <strain evidence="2">P73</strain>
    </source>
</reference>
<dbReference type="HOGENOM" id="CLU_1068745_0_0_5"/>
<dbReference type="OrthoDB" id="7866850at2"/>
<evidence type="ECO:0000313" key="3">
    <source>
        <dbReference type="Proteomes" id="UP000031521"/>
    </source>
</evidence>
<evidence type="ECO:0000256" key="1">
    <source>
        <dbReference type="SAM" id="Phobius"/>
    </source>
</evidence>
<dbReference type="EMBL" id="CP004393">
    <property type="protein sequence ID" value="AJE46021.1"/>
    <property type="molecule type" value="Genomic_DNA"/>
</dbReference>
<name>A0A0B5DZ67_9RHOB</name>
<protein>
    <submittedName>
        <fullName evidence="2">Uncharacterized protein</fullName>
    </submittedName>
</protein>
<dbReference type="AlphaFoldDB" id="A0A0B5DZ67"/>
<accession>A0A0B5DZ67</accession>
<keyword evidence="1" id="KW-0812">Transmembrane</keyword>
<keyword evidence="1" id="KW-0472">Membrane</keyword>
<dbReference type="STRING" id="1208324.P73_1306"/>
<feature type="transmembrane region" description="Helical" evidence="1">
    <location>
        <begin position="178"/>
        <end position="198"/>
    </location>
</feature>
<feature type="transmembrane region" description="Helical" evidence="1">
    <location>
        <begin position="233"/>
        <end position="255"/>
    </location>
</feature>
<proteinExistence type="predicted"/>
<feature type="transmembrane region" description="Helical" evidence="1">
    <location>
        <begin position="39"/>
        <end position="66"/>
    </location>
</feature>
<feature type="transmembrane region" description="Helical" evidence="1">
    <location>
        <begin position="143"/>
        <end position="166"/>
    </location>
</feature>
<evidence type="ECO:0000313" key="2">
    <source>
        <dbReference type="EMBL" id="AJE46021.1"/>
    </source>
</evidence>
<dbReference type="RefSeq" id="WP_043868982.1">
    <property type="nucleotide sequence ID" value="NZ_CP004393.1"/>
</dbReference>
<dbReference type="KEGG" id="cid:P73_1306"/>
<dbReference type="Proteomes" id="UP000031521">
    <property type="component" value="Chromosome"/>
</dbReference>
<feature type="transmembrane region" description="Helical" evidence="1">
    <location>
        <begin position="110"/>
        <end position="137"/>
    </location>
</feature>
<keyword evidence="1" id="KW-1133">Transmembrane helix</keyword>